<keyword evidence="3" id="KW-1185">Reference proteome</keyword>
<feature type="compositionally biased region" description="Polar residues" evidence="1">
    <location>
        <begin position="103"/>
        <end position="120"/>
    </location>
</feature>
<accession>A0A9D4L6L2</accession>
<dbReference type="EMBL" id="JAIWYP010000003">
    <property type="protein sequence ID" value="KAH3852249.1"/>
    <property type="molecule type" value="Genomic_DNA"/>
</dbReference>
<reference evidence="2" key="2">
    <citation type="submission" date="2020-11" db="EMBL/GenBank/DDBJ databases">
        <authorList>
            <person name="McCartney M.A."/>
            <person name="Auch B."/>
            <person name="Kono T."/>
            <person name="Mallez S."/>
            <person name="Becker A."/>
            <person name="Gohl D.M."/>
            <person name="Silverstein K.A.T."/>
            <person name="Koren S."/>
            <person name="Bechman K.B."/>
            <person name="Herman A."/>
            <person name="Abrahante J.E."/>
            <person name="Garbe J."/>
        </authorList>
    </citation>
    <scope>NUCLEOTIDE SEQUENCE</scope>
    <source>
        <strain evidence="2">Duluth1</strain>
        <tissue evidence="2">Whole animal</tissue>
    </source>
</reference>
<proteinExistence type="predicted"/>
<comment type="caution">
    <text evidence="2">The sequence shown here is derived from an EMBL/GenBank/DDBJ whole genome shotgun (WGS) entry which is preliminary data.</text>
</comment>
<protein>
    <submittedName>
        <fullName evidence="2">Uncharacterized protein</fullName>
    </submittedName>
</protein>
<sequence length="196" mass="22295">MSIARRLARTNFSLLRDYPKEISDARKQLWPNFKEARSKHGPRNVQMLFPAALRVNGRIAEDLFPEWYPILKGSRISNIHERIHNSVASSVEMLRQSVKHTAPQPTRPAQKNPQTHGNKSPIQLADERFRQQPVDLTIKMQNPTAPPRPRSAPTSPREKGPSKPKQTLPSHVTLTDNDGNMSDEEVIMATHQTPHQ</sequence>
<evidence type="ECO:0000256" key="1">
    <source>
        <dbReference type="SAM" id="MobiDB-lite"/>
    </source>
</evidence>
<evidence type="ECO:0000313" key="2">
    <source>
        <dbReference type="EMBL" id="KAH3852249.1"/>
    </source>
</evidence>
<organism evidence="2 3">
    <name type="scientific">Dreissena polymorpha</name>
    <name type="common">Zebra mussel</name>
    <name type="synonym">Mytilus polymorpha</name>
    <dbReference type="NCBI Taxonomy" id="45954"/>
    <lineage>
        <taxon>Eukaryota</taxon>
        <taxon>Metazoa</taxon>
        <taxon>Spiralia</taxon>
        <taxon>Lophotrochozoa</taxon>
        <taxon>Mollusca</taxon>
        <taxon>Bivalvia</taxon>
        <taxon>Autobranchia</taxon>
        <taxon>Heteroconchia</taxon>
        <taxon>Euheterodonta</taxon>
        <taxon>Imparidentia</taxon>
        <taxon>Neoheterodontei</taxon>
        <taxon>Myida</taxon>
        <taxon>Dreissenoidea</taxon>
        <taxon>Dreissenidae</taxon>
        <taxon>Dreissena</taxon>
    </lineage>
</organism>
<name>A0A9D4L6L2_DREPO</name>
<evidence type="ECO:0000313" key="3">
    <source>
        <dbReference type="Proteomes" id="UP000828390"/>
    </source>
</evidence>
<feature type="region of interest" description="Disordered" evidence="1">
    <location>
        <begin position="94"/>
        <end position="120"/>
    </location>
</feature>
<feature type="compositionally biased region" description="Polar residues" evidence="1">
    <location>
        <begin position="164"/>
        <end position="180"/>
    </location>
</feature>
<dbReference type="AlphaFoldDB" id="A0A9D4L6L2"/>
<dbReference type="Proteomes" id="UP000828390">
    <property type="component" value="Unassembled WGS sequence"/>
</dbReference>
<reference evidence="2" key="1">
    <citation type="journal article" date="2019" name="bioRxiv">
        <title>The Genome of the Zebra Mussel, Dreissena polymorpha: A Resource for Invasive Species Research.</title>
        <authorList>
            <person name="McCartney M.A."/>
            <person name="Auch B."/>
            <person name="Kono T."/>
            <person name="Mallez S."/>
            <person name="Zhang Y."/>
            <person name="Obille A."/>
            <person name="Becker A."/>
            <person name="Abrahante J.E."/>
            <person name="Garbe J."/>
            <person name="Badalamenti J.P."/>
            <person name="Herman A."/>
            <person name="Mangelson H."/>
            <person name="Liachko I."/>
            <person name="Sullivan S."/>
            <person name="Sone E.D."/>
            <person name="Koren S."/>
            <person name="Silverstein K.A.T."/>
            <person name="Beckman K.B."/>
            <person name="Gohl D.M."/>
        </authorList>
    </citation>
    <scope>NUCLEOTIDE SEQUENCE</scope>
    <source>
        <strain evidence="2">Duluth1</strain>
        <tissue evidence="2">Whole animal</tissue>
    </source>
</reference>
<feature type="region of interest" description="Disordered" evidence="1">
    <location>
        <begin position="137"/>
        <end position="196"/>
    </location>
</feature>
<gene>
    <name evidence="2" type="ORF">DPMN_094751</name>
</gene>